<gene>
    <name evidence="2" type="ORF">Ciccas_012400</name>
</gene>
<evidence type="ECO:0000313" key="2">
    <source>
        <dbReference type="EMBL" id="KAL3309060.1"/>
    </source>
</evidence>
<dbReference type="AlphaFoldDB" id="A0ABD2PNL2"/>
<organism evidence="2 3">
    <name type="scientific">Cichlidogyrus casuarinus</name>
    <dbReference type="NCBI Taxonomy" id="1844966"/>
    <lineage>
        <taxon>Eukaryota</taxon>
        <taxon>Metazoa</taxon>
        <taxon>Spiralia</taxon>
        <taxon>Lophotrochozoa</taxon>
        <taxon>Platyhelminthes</taxon>
        <taxon>Monogenea</taxon>
        <taxon>Monopisthocotylea</taxon>
        <taxon>Dactylogyridea</taxon>
        <taxon>Ancyrocephalidae</taxon>
        <taxon>Cichlidogyrus</taxon>
    </lineage>
</organism>
<dbReference type="PANTHER" id="PTHR12894:SF27">
    <property type="entry name" value="TRANSFORMING GROWTH FACTOR-BETA RECEPTOR-ASSOCIATED PROTEIN 1"/>
    <property type="match status" value="1"/>
</dbReference>
<dbReference type="EMBL" id="JBJKFK010004353">
    <property type="protein sequence ID" value="KAL3309060.1"/>
    <property type="molecule type" value="Genomic_DNA"/>
</dbReference>
<sequence length="362" mass="41558">PESGEGNKPCLWPYPHSGCFNCLWVLPLPVPERVSLISNLRAARKDQIEGAWAKYCSNLDSLPPLAKQLDGYDPSDIYTSYALTLIKHVLRLKEETKQELSLRLCDQIPGYNPIARLRNRLVQFLALDRANYDGEAVLKKLPFDAMFEERALVLSHMNLHKKALSIWMNVFNDWDKALQICDLIFQRSLVGEEGSRPISESVYHILIRLVMEEFDPTSLGIAWQAQQKVESQNDKIERVMQVLNRYGDRVDALEVLKNLPDNIPLCKLRHFFHRTMVKQGADLNQMVILLHATRTEVKNSRRSVEQGLRQSFVIDINSRCSKCRNPIGNSAIVRYPITGDILHYGCQDDIPSYSSESFKIYK</sequence>
<accession>A0ABD2PNL2</accession>
<dbReference type="Pfam" id="PF10367">
    <property type="entry name" value="zf-Vps39_C"/>
    <property type="match status" value="1"/>
</dbReference>
<dbReference type="PANTHER" id="PTHR12894">
    <property type="entry name" value="CNH DOMAIN CONTAINING"/>
    <property type="match status" value="1"/>
</dbReference>
<comment type="caution">
    <text evidence="2">The sequence shown here is derived from an EMBL/GenBank/DDBJ whole genome shotgun (WGS) entry which is preliminary data.</text>
</comment>
<proteinExistence type="predicted"/>
<dbReference type="InterPro" id="IPR032914">
    <property type="entry name" value="Vam6/VPS39/TRAP1"/>
</dbReference>
<feature type="non-terminal residue" evidence="2">
    <location>
        <position position="1"/>
    </location>
</feature>
<protein>
    <recommendedName>
        <fullName evidence="1">Vacuolar sorting protein 39/Transforming growth factor beta receptor-associated zinc finger domain-containing protein</fullName>
    </recommendedName>
</protein>
<name>A0ABD2PNL2_9PLAT</name>
<dbReference type="Proteomes" id="UP001626550">
    <property type="component" value="Unassembled WGS sequence"/>
</dbReference>
<evidence type="ECO:0000313" key="3">
    <source>
        <dbReference type="Proteomes" id="UP001626550"/>
    </source>
</evidence>
<feature type="domain" description="Vacuolar sorting protein 39/Transforming growth factor beta receptor-associated zinc finger" evidence="1">
    <location>
        <begin position="310"/>
        <end position="349"/>
    </location>
</feature>
<reference evidence="2 3" key="1">
    <citation type="submission" date="2024-11" db="EMBL/GenBank/DDBJ databases">
        <title>Adaptive evolution of stress response genes in parasites aligns with host niche diversity.</title>
        <authorList>
            <person name="Hahn C."/>
            <person name="Resl P."/>
        </authorList>
    </citation>
    <scope>NUCLEOTIDE SEQUENCE [LARGE SCALE GENOMIC DNA]</scope>
    <source>
        <strain evidence="2">EGGRZ-B1_66</strain>
        <tissue evidence="2">Body</tissue>
    </source>
</reference>
<dbReference type="InterPro" id="IPR019453">
    <property type="entry name" value="VPS39/TGFA1_Znf"/>
</dbReference>
<evidence type="ECO:0000259" key="1">
    <source>
        <dbReference type="Pfam" id="PF10367"/>
    </source>
</evidence>
<keyword evidence="3" id="KW-1185">Reference proteome</keyword>